<dbReference type="GO" id="GO:0004067">
    <property type="term" value="F:asparaginase activity"/>
    <property type="evidence" value="ECO:0007669"/>
    <property type="project" value="UniProtKB-EC"/>
</dbReference>
<evidence type="ECO:0000256" key="6">
    <source>
        <dbReference type="PROSITE-ProRule" id="PRU10100"/>
    </source>
</evidence>
<dbReference type="EMBL" id="JAUSQU010000001">
    <property type="protein sequence ID" value="MDP9842940.1"/>
    <property type="molecule type" value="Genomic_DNA"/>
</dbReference>
<reference evidence="9 10" key="1">
    <citation type="submission" date="2023-07" db="EMBL/GenBank/DDBJ databases">
        <title>Sequencing the genomes of 1000 actinobacteria strains.</title>
        <authorList>
            <person name="Klenk H.-P."/>
        </authorList>
    </citation>
    <scope>NUCLEOTIDE SEQUENCE [LARGE SCALE GENOMIC DNA]</scope>
    <source>
        <strain evidence="9 10">DSM 46740</strain>
    </source>
</reference>
<proteinExistence type="inferred from homology"/>
<comment type="caution">
    <text evidence="9">The sequence shown here is derived from an EMBL/GenBank/DDBJ whole genome shotgun (WGS) entry which is preliminary data.</text>
</comment>
<feature type="domain" description="L-asparaginase N-terminal" evidence="7">
    <location>
        <begin position="4"/>
        <end position="191"/>
    </location>
</feature>
<keyword evidence="10" id="KW-1185">Reference proteome</keyword>
<dbReference type="InterPro" id="IPR004550">
    <property type="entry name" value="AsnASE_II"/>
</dbReference>
<feature type="domain" description="Asparaginase/glutaminase C-terminal" evidence="8">
    <location>
        <begin position="207"/>
        <end position="312"/>
    </location>
</feature>
<dbReference type="SUPFAM" id="SSF53774">
    <property type="entry name" value="Glutaminase/Asparaginase"/>
    <property type="match status" value="1"/>
</dbReference>
<dbReference type="PANTHER" id="PTHR11707">
    <property type="entry name" value="L-ASPARAGINASE"/>
    <property type="match status" value="1"/>
</dbReference>
<dbReference type="Pfam" id="PF17763">
    <property type="entry name" value="Asparaginase_C"/>
    <property type="match status" value="1"/>
</dbReference>
<feature type="active site" evidence="6">
    <location>
        <position position="86"/>
    </location>
</feature>
<dbReference type="InterPro" id="IPR027473">
    <property type="entry name" value="L-asparaginase_C"/>
</dbReference>
<evidence type="ECO:0000256" key="5">
    <source>
        <dbReference type="PROSITE-ProRule" id="PRU10099"/>
    </source>
</evidence>
<dbReference type="PROSITE" id="PS00917">
    <property type="entry name" value="ASN_GLN_ASE_2"/>
    <property type="match status" value="1"/>
</dbReference>
<evidence type="ECO:0000256" key="3">
    <source>
        <dbReference type="ARBA" id="ARBA00022801"/>
    </source>
</evidence>
<evidence type="ECO:0000256" key="4">
    <source>
        <dbReference type="ARBA" id="ARBA00049366"/>
    </source>
</evidence>
<dbReference type="InterPro" id="IPR006034">
    <property type="entry name" value="Asparaginase/glutaminase-like"/>
</dbReference>
<dbReference type="Proteomes" id="UP001225356">
    <property type="component" value="Unassembled WGS sequence"/>
</dbReference>
<dbReference type="PANTHER" id="PTHR11707:SF28">
    <property type="entry name" value="60 KDA LYSOPHOSPHOLIPASE"/>
    <property type="match status" value="1"/>
</dbReference>
<comment type="catalytic activity">
    <reaction evidence="4">
        <text>L-asparagine + H2O = L-aspartate + NH4(+)</text>
        <dbReference type="Rhea" id="RHEA:21016"/>
        <dbReference type="ChEBI" id="CHEBI:15377"/>
        <dbReference type="ChEBI" id="CHEBI:28938"/>
        <dbReference type="ChEBI" id="CHEBI:29991"/>
        <dbReference type="ChEBI" id="CHEBI:58048"/>
        <dbReference type="EC" id="3.5.1.1"/>
    </reaction>
</comment>
<dbReference type="EC" id="3.5.1.1" evidence="2"/>
<dbReference type="SFLD" id="SFLDS00057">
    <property type="entry name" value="Glutaminase/Asparaginase"/>
    <property type="match status" value="1"/>
</dbReference>
<dbReference type="RefSeq" id="WP_307556806.1">
    <property type="nucleotide sequence ID" value="NZ_JAUSQU010000001.1"/>
</dbReference>
<dbReference type="CDD" id="cd08964">
    <property type="entry name" value="L-asparaginase_II"/>
    <property type="match status" value="1"/>
</dbReference>
<sequence length="327" mass="33578">MSARIRILTTGGTIASRPDPRGGVSVAVPGHELVTGAGPAVRAEVREVMLAHSFNLTLSDVLRLAGQILAELRGPTVNGVVVAHGTDTMEETAYLLDLLLPPEHTAVFTGAQRHAAEPDRDGPRNLADAVRVAADPAARGLGALITMAGLVHAARHATKAHTLSPEAFASPGRGPIGEVFGERVRISSRPVRPLGFDLTELGDLSARVDIVPVYLDADGVQIAACRAAGARGLVLEAMGAGNPTPGVLREIRSCVADGIAVLVASRCRQGPATPVYGAGGGADLAEAGAVFAGSLRAPKARILLAAALAAESRTGRALARLRPHLDL</sequence>
<comment type="similarity">
    <text evidence="1">Belongs to the asparaginase 1 family.</text>
</comment>
<dbReference type="PIRSF" id="PIRSF001220">
    <property type="entry name" value="L-ASNase_gatD"/>
    <property type="match status" value="1"/>
</dbReference>
<dbReference type="Gene3D" id="3.40.50.40">
    <property type="match status" value="1"/>
</dbReference>
<dbReference type="InterPro" id="IPR040919">
    <property type="entry name" value="Asparaginase_C"/>
</dbReference>
<feature type="active site" evidence="5">
    <location>
        <position position="13"/>
    </location>
</feature>
<dbReference type="InterPro" id="IPR036152">
    <property type="entry name" value="Asp/glu_Ase-like_sf"/>
</dbReference>
<evidence type="ECO:0000313" key="10">
    <source>
        <dbReference type="Proteomes" id="UP001225356"/>
    </source>
</evidence>
<gene>
    <name evidence="9" type="ORF">J2853_002151</name>
</gene>
<dbReference type="PRINTS" id="PR00139">
    <property type="entry name" value="ASNGLNASE"/>
</dbReference>
<evidence type="ECO:0000256" key="2">
    <source>
        <dbReference type="ARBA" id="ARBA00012920"/>
    </source>
</evidence>
<accession>A0ABT9Q855</accession>
<evidence type="ECO:0000259" key="7">
    <source>
        <dbReference type="Pfam" id="PF00710"/>
    </source>
</evidence>
<dbReference type="InterPro" id="IPR020827">
    <property type="entry name" value="Asparaginase/glutaminase_AS1"/>
</dbReference>
<dbReference type="InterPro" id="IPR027475">
    <property type="entry name" value="Asparaginase/glutaminase_AS2"/>
</dbReference>
<dbReference type="InterPro" id="IPR037152">
    <property type="entry name" value="L-asparaginase_N_sf"/>
</dbReference>
<evidence type="ECO:0000259" key="8">
    <source>
        <dbReference type="Pfam" id="PF17763"/>
    </source>
</evidence>
<name>A0ABT9Q855_9ACTN</name>
<organism evidence="9 10">
    <name type="scientific">Streptosporangium lutulentum</name>
    <dbReference type="NCBI Taxonomy" id="1461250"/>
    <lineage>
        <taxon>Bacteria</taxon>
        <taxon>Bacillati</taxon>
        <taxon>Actinomycetota</taxon>
        <taxon>Actinomycetes</taxon>
        <taxon>Streptosporangiales</taxon>
        <taxon>Streptosporangiaceae</taxon>
        <taxon>Streptosporangium</taxon>
    </lineage>
</organism>
<dbReference type="SMART" id="SM00870">
    <property type="entry name" value="Asparaginase"/>
    <property type="match status" value="1"/>
</dbReference>
<keyword evidence="3 9" id="KW-0378">Hydrolase</keyword>
<protein>
    <recommendedName>
        <fullName evidence="2">asparaginase</fullName>
        <ecNumber evidence="2">3.5.1.1</ecNumber>
    </recommendedName>
</protein>
<dbReference type="PROSITE" id="PS51732">
    <property type="entry name" value="ASN_GLN_ASE_3"/>
    <property type="match status" value="1"/>
</dbReference>
<dbReference type="Pfam" id="PF00710">
    <property type="entry name" value="Asparaginase"/>
    <property type="match status" value="1"/>
</dbReference>
<evidence type="ECO:0000313" key="9">
    <source>
        <dbReference type="EMBL" id="MDP9842940.1"/>
    </source>
</evidence>
<dbReference type="PIRSF" id="PIRSF500176">
    <property type="entry name" value="L_ASNase"/>
    <property type="match status" value="1"/>
</dbReference>
<evidence type="ECO:0000256" key="1">
    <source>
        <dbReference type="ARBA" id="ARBA00010518"/>
    </source>
</evidence>
<dbReference type="InterPro" id="IPR027474">
    <property type="entry name" value="L-asparaginase_N"/>
</dbReference>
<dbReference type="Gene3D" id="3.40.50.1170">
    <property type="entry name" value="L-asparaginase, N-terminal domain"/>
    <property type="match status" value="1"/>
</dbReference>
<dbReference type="PROSITE" id="PS00144">
    <property type="entry name" value="ASN_GLN_ASE_1"/>
    <property type="match status" value="1"/>
</dbReference>